<feature type="compositionally biased region" description="Polar residues" evidence="1">
    <location>
        <begin position="1068"/>
        <end position="1079"/>
    </location>
</feature>
<dbReference type="EMBL" id="CAKOGP040001725">
    <property type="protein sequence ID" value="CAJ1947187.1"/>
    <property type="molecule type" value="Genomic_DNA"/>
</dbReference>
<evidence type="ECO:0000256" key="1">
    <source>
        <dbReference type="SAM" id="MobiDB-lite"/>
    </source>
</evidence>
<feature type="compositionally biased region" description="Polar residues" evidence="1">
    <location>
        <begin position="14"/>
        <end position="27"/>
    </location>
</feature>
<feature type="region of interest" description="Disordered" evidence="1">
    <location>
        <begin position="2235"/>
        <end position="2257"/>
    </location>
</feature>
<feature type="compositionally biased region" description="Acidic residues" evidence="1">
    <location>
        <begin position="1730"/>
        <end position="1742"/>
    </location>
</feature>
<feature type="compositionally biased region" description="Basic residues" evidence="1">
    <location>
        <begin position="266"/>
        <end position="288"/>
    </location>
</feature>
<feature type="compositionally biased region" description="Acidic residues" evidence="1">
    <location>
        <begin position="1779"/>
        <end position="1800"/>
    </location>
</feature>
<feature type="compositionally biased region" description="Acidic residues" evidence="1">
    <location>
        <begin position="295"/>
        <end position="305"/>
    </location>
</feature>
<feature type="compositionally biased region" description="Acidic residues" evidence="1">
    <location>
        <begin position="1"/>
        <end position="10"/>
    </location>
</feature>
<feature type="compositionally biased region" description="Acidic residues" evidence="1">
    <location>
        <begin position="1690"/>
        <end position="1722"/>
    </location>
</feature>
<evidence type="ECO:0000313" key="3">
    <source>
        <dbReference type="Proteomes" id="UP001295423"/>
    </source>
</evidence>
<feature type="compositionally biased region" description="Basic and acidic residues" evidence="1">
    <location>
        <begin position="1359"/>
        <end position="1369"/>
    </location>
</feature>
<feature type="compositionally biased region" description="Polar residues" evidence="1">
    <location>
        <begin position="406"/>
        <end position="419"/>
    </location>
</feature>
<feature type="region of interest" description="Disordered" evidence="1">
    <location>
        <begin position="622"/>
        <end position="838"/>
    </location>
</feature>
<accession>A0AAD2JGN0</accession>
<feature type="compositionally biased region" description="Polar residues" evidence="1">
    <location>
        <begin position="1015"/>
        <end position="1042"/>
    </location>
</feature>
<feature type="compositionally biased region" description="Low complexity" evidence="1">
    <location>
        <begin position="572"/>
        <end position="581"/>
    </location>
</feature>
<feature type="compositionally biased region" description="Low complexity" evidence="1">
    <location>
        <begin position="891"/>
        <end position="903"/>
    </location>
</feature>
<feature type="region of interest" description="Disordered" evidence="1">
    <location>
        <begin position="195"/>
        <end position="419"/>
    </location>
</feature>
<feature type="compositionally biased region" description="Basic residues" evidence="1">
    <location>
        <begin position="492"/>
        <end position="530"/>
    </location>
</feature>
<feature type="region of interest" description="Disordered" evidence="1">
    <location>
        <begin position="1387"/>
        <end position="1871"/>
    </location>
</feature>
<feature type="compositionally biased region" description="Basic and acidic residues" evidence="1">
    <location>
        <begin position="1508"/>
        <end position="1530"/>
    </location>
</feature>
<feature type="compositionally biased region" description="Polar residues" evidence="1">
    <location>
        <begin position="800"/>
        <end position="814"/>
    </location>
</feature>
<feature type="compositionally biased region" description="Basic residues" evidence="1">
    <location>
        <begin position="60"/>
        <end position="74"/>
    </location>
</feature>
<organism evidence="2 3">
    <name type="scientific">Cylindrotheca closterium</name>
    <dbReference type="NCBI Taxonomy" id="2856"/>
    <lineage>
        <taxon>Eukaryota</taxon>
        <taxon>Sar</taxon>
        <taxon>Stramenopiles</taxon>
        <taxon>Ochrophyta</taxon>
        <taxon>Bacillariophyta</taxon>
        <taxon>Bacillariophyceae</taxon>
        <taxon>Bacillariophycidae</taxon>
        <taxon>Bacillariales</taxon>
        <taxon>Bacillariaceae</taxon>
        <taxon>Cylindrotheca</taxon>
    </lineage>
</organism>
<feature type="compositionally biased region" description="Polar residues" evidence="1">
    <location>
        <begin position="594"/>
        <end position="605"/>
    </location>
</feature>
<feature type="compositionally biased region" description="Basic residues" evidence="1">
    <location>
        <begin position="346"/>
        <end position="367"/>
    </location>
</feature>
<feature type="compositionally biased region" description="Basic and acidic residues" evidence="1">
    <location>
        <begin position="118"/>
        <end position="138"/>
    </location>
</feature>
<feature type="compositionally biased region" description="Basic and acidic residues" evidence="1">
    <location>
        <begin position="692"/>
        <end position="710"/>
    </location>
</feature>
<feature type="compositionally biased region" description="Basic and acidic residues" evidence="1">
    <location>
        <begin position="1247"/>
        <end position="1259"/>
    </location>
</feature>
<reference evidence="2" key="1">
    <citation type="submission" date="2023-08" db="EMBL/GenBank/DDBJ databases">
        <authorList>
            <person name="Audoor S."/>
            <person name="Bilcke G."/>
        </authorList>
    </citation>
    <scope>NUCLEOTIDE SEQUENCE</scope>
</reference>
<feature type="compositionally biased region" description="Basic and acidic residues" evidence="1">
    <location>
        <begin position="735"/>
        <end position="744"/>
    </location>
</feature>
<feature type="compositionally biased region" description="Basic residues" evidence="1">
    <location>
        <begin position="583"/>
        <end position="593"/>
    </location>
</feature>
<feature type="compositionally biased region" description="Basic and acidic residues" evidence="1">
    <location>
        <begin position="1188"/>
        <end position="1207"/>
    </location>
</feature>
<feature type="region of interest" description="Disordered" evidence="1">
    <location>
        <begin position="1"/>
        <end position="178"/>
    </location>
</feature>
<feature type="compositionally biased region" description="Acidic residues" evidence="1">
    <location>
        <begin position="828"/>
        <end position="838"/>
    </location>
</feature>
<evidence type="ECO:0000313" key="2">
    <source>
        <dbReference type="EMBL" id="CAJ1947187.1"/>
    </source>
</evidence>
<feature type="region of interest" description="Disordered" evidence="1">
    <location>
        <begin position="2105"/>
        <end position="2148"/>
    </location>
</feature>
<feature type="region of interest" description="Disordered" evidence="1">
    <location>
        <begin position="1168"/>
        <end position="1369"/>
    </location>
</feature>
<feature type="compositionally biased region" description="Polar residues" evidence="1">
    <location>
        <begin position="673"/>
        <end position="682"/>
    </location>
</feature>
<gene>
    <name evidence="2" type="ORF">CYCCA115_LOCUS11021</name>
</gene>
<feature type="compositionally biased region" description="Low complexity" evidence="1">
    <location>
        <begin position="628"/>
        <end position="638"/>
    </location>
</feature>
<feature type="compositionally biased region" description="Acidic residues" evidence="1">
    <location>
        <begin position="1754"/>
        <end position="1771"/>
    </location>
</feature>
<dbReference type="Proteomes" id="UP001295423">
    <property type="component" value="Unassembled WGS sequence"/>
</dbReference>
<feature type="compositionally biased region" description="Basic residues" evidence="1">
    <location>
        <begin position="139"/>
        <end position="156"/>
    </location>
</feature>
<feature type="region of interest" description="Disordered" evidence="1">
    <location>
        <begin position="866"/>
        <end position="1089"/>
    </location>
</feature>
<feature type="compositionally biased region" description="Polar residues" evidence="1">
    <location>
        <begin position="745"/>
        <end position="755"/>
    </location>
</feature>
<name>A0AAD2JGN0_9STRA</name>
<feature type="region of interest" description="Disordered" evidence="1">
    <location>
        <begin position="445"/>
        <end position="605"/>
    </location>
</feature>
<keyword evidence="3" id="KW-1185">Reference proteome</keyword>
<comment type="caution">
    <text evidence="2">The sequence shown here is derived from an EMBL/GenBank/DDBJ whole genome shotgun (WGS) entry which is preliminary data.</text>
</comment>
<feature type="compositionally biased region" description="Basic and acidic residues" evidence="1">
    <location>
        <begin position="460"/>
        <end position="491"/>
    </location>
</feature>
<feature type="compositionally biased region" description="Polar residues" evidence="1">
    <location>
        <begin position="382"/>
        <end position="398"/>
    </location>
</feature>
<proteinExistence type="predicted"/>
<feature type="compositionally biased region" description="Acidic residues" evidence="1">
    <location>
        <begin position="105"/>
        <end position="117"/>
    </location>
</feature>
<feature type="compositionally biased region" description="Low complexity" evidence="1">
    <location>
        <begin position="776"/>
        <end position="786"/>
    </location>
</feature>
<feature type="compositionally biased region" description="Basic and acidic residues" evidence="1">
    <location>
        <begin position="1652"/>
        <end position="1661"/>
    </location>
</feature>
<feature type="compositionally biased region" description="Acidic residues" evidence="1">
    <location>
        <begin position="1807"/>
        <end position="1871"/>
    </location>
</feature>
<sequence length="2562" mass="285829">MVKSENDDDPGLSSIDQAATTSSSGRLLSSVPEDSEHQDEVPSLRQKHKHRHSEDSTSSKGKKKHKKHKHKKKSKDSSTKPPMARPGMVRAMSWVRQPSKRQLMELEEMVEEDEGKEEEASHDKNGESAKAEKHDKSSKSSHKSHKKDKKKKKKKSDKASAPRPRAQMVRAMSWVRQPSQMQLMAKDIEKAVFEATAEESEESNTPDAVFETNANTEEESREAEDPSPGASSMEVPKVKDKARRPRAQMIRAMSWVRQPSQAQLLVKKKKKKHTHHRSSKHRQKKASKTKSEMEAMSEEDEEESLELTAVMGGDNDATEEPSRQSLSDGPDSTALEESTSSIGKQKASKRGQGPKRTKSSKSSKKHGGSQNLGSFLNDAENKQNPNDSYHNDDVSLTVSEAVKQPSRPSRSNGASKSKNTLNDAIMESYDSFFDFSADIDDNLERQFGAYDPGGRTIYDVAHETSQEIRHDEIGDTRGRPRQSEVKQERKASKSRSKSRPKNRSKSPRQRSKSRNRSKSRTRSKSPKRNNKALPTPEAGLDDDNSSLDLGESKQPAEAPLHDKGGKKKSRWSLSRGDSDSSLSKKKKKKKRGSNGHNSTSIIDMGGSLSSLRTSITNKFGFKKKRESSSSIGIVESPSTQGKEMVSIEELPTDDPCPLPPPIIDLEDSPAASVKSTVSNRLQNIDKGEDENEWRKADRDMTLPQKEERGSSLKRYVGKSVAEMPPKSPSETKASPQRESEDSPNRRQLTRTSSNNKGKKSEENSDFPGKAQLKRMSAAASDSASTSGGNNELPQRRQLRKTSSYSRPKSPSTAKSELRLSSIRRPPLDDGDDDSIEPEFVEKRKSLLAFGDGAVCDDDSIEPEFVEKRKSLRVTGQKALASSAKSIGDGGSVSSPNHDPSSSSSDDDASISSHEDDSHPATIPESMRTPVLSPIDDSEVNFKSKATRRLRASLGGLPAPPNEDREKTTIPRSESFGSPKLVPKQKEEQLKRSNSFNGEESPRIGIRKGGRKSGTFGRSNALSDGTAPNLTKPSLRRSLTSPEGSHRQRRSVEFSTTLPSKSPGRRRSPATSKSPRTSKSPLGREVKVGQKLNGATVNNVSLDFLVSPRAVQVQRRISLSNGAVMNDTYTKERSPQKDDLEVSAAAIQSNSQEQSDDEQIAKLKSFLYEEHDSESENSAELESAGPNVDEIRAEAKAIMEKRRQEKGIKSPPHASQGTASILGRLSEPVHKGEMANLEVDGHSTPPKRRIEPPKKVRSLDSVDSNVGLDEGEESLKTPAPNKKREPVRGIAKSLSSGAPSRLQPKRHSQRDKVLSALGAYDSDEEDYTLPTKSEREPTRGIGKSKSYSAPQRPAKRSQSPRRESRAERRLQVFGAIGLDFNLDEDNFPVIKKKPAPQPPSNLESETLPNLELDPFESKSDMVQRTPNQPKKEDKPNPEDITTTKPAEKHWFDSPSADSPHKKMIIPVRGVGRSKSAGPSQSRNPADLPFDIGESVNDKSTTQTNAEPEVDVKSELPKEETESEPAEAKKPEPPPVKHWFDSPSAFSPKPKVKVPILLRKKDSEIELESATCDADKDEQNPVSAGDSAPENEKTSELPTEEANPGPEEVEKPEPPPVKHWFDSPSAVSPKPKVKPPILLRRKDSETEEEAATSDADKEEKDPVSGDISEDVSVASETLLDEESSVEITVSDSDPDKESIEEETVEDSDDDMTLETVESENEFVEGESSGDFSYDEESVDDDDEASVQHYEGVLVDDVSEESEYDEVIEGDSMDEYSSYSEESIEDNMEEDSEDDFVEEEVIDDASVSDSNDDASYEEDVLSTEDEIDDDASFDELSVIDEDVEYESGPEVEEVSDDEGSFEEMAIDSGSDDDDDEIFEEILEDSSLDDIIEESSLEDILEESSSDADDIIEEEMLEDIIEESSLEDIMEETSSLEDIALDEYEEFDEDMEKIADTDVMHQPLSSIAEEFNDIEETVIEEEIEGEGESFYSAVEYEDEDGTIIEEIMTVDPAEDGADDITEIIEVYESDYDDMPTELVPISDDDESVEEEILYSETEHDTPFDSKVSFDHSLFPIGEDEELIEEDEEMVIADDEELLFEEESLKDDGDFVGDMNRSMYSSDDSDFRSFDSSYGSNYSDEEEVEPELPVPQVPPTEQLRKWQEDQENLIQELGDGPEMYPRTPKHILNAILLEAESDYQFSKGVQAPDYHMIEFLAVVEEAVEIGKFTKKTEVIVEKVAKEPLPEPPPPPEEPEDGLDKPRKWKFEVPTLPVLNTYQEEEKKKVTKELDKELEEHGYVREEFVVGPEVAAPTPKNVMMAILSAAALDFKLRKVPEQHKKEFESISDAASSIARLTKLKENVIESVSVGEAALKKQDDWAPAGKPIEFERSVDVLLATEAAMMGKMMRRREKEVVSNFDFKARFKVFEDKFDVDEAFDEKGRKIFRTDLLLDQYIKDRREEKADVDYGMSLVEQVQEHEKLKTNISLPTKALPKFGRKAGKQMTQAEWTKILSKAVAERAWDRRYRLHRPKVTLKIKKQCMCPYCTNPNAYQTHEYKRLQESHKPAP</sequence>
<protein>
    <submittedName>
        <fullName evidence="2">Uncharacterized protein</fullName>
    </submittedName>
</protein>